<gene>
    <name evidence="5" type="ORF">NLS_LOCUS6595</name>
</gene>
<reference evidence="5 6" key="1">
    <citation type="submission" date="2018-08" db="EMBL/GenBank/DDBJ databases">
        <authorList>
            <person name="Laetsch R D."/>
            <person name="Stevens L."/>
            <person name="Kumar S."/>
            <person name="Blaxter L. M."/>
        </authorList>
    </citation>
    <scope>NUCLEOTIDE SEQUENCE [LARGE SCALE GENOMIC DNA]</scope>
</reference>
<dbReference type="InterPro" id="IPR013201">
    <property type="entry name" value="Prot_inhib_I29"/>
</dbReference>
<dbReference type="Proteomes" id="UP000277928">
    <property type="component" value="Unassembled WGS sequence"/>
</dbReference>
<comment type="similarity">
    <text evidence="1">Belongs to the peptidase C1 family.</text>
</comment>
<dbReference type="InterPro" id="IPR000668">
    <property type="entry name" value="Peptidase_C1A_C"/>
</dbReference>
<dbReference type="Pfam" id="PF08246">
    <property type="entry name" value="Inhibitor_I29"/>
    <property type="match status" value="1"/>
</dbReference>
<evidence type="ECO:0000256" key="1">
    <source>
        <dbReference type="ARBA" id="ARBA00008455"/>
    </source>
</evidence>
<dbReference type="OrthoDB" id="5843526at2759"/>
<name>A0A3P6TSN2_LITSI</name>
<evidence type="ECO:0000313" key="6">
    <source>
        <dbReference type="Proteomes" id="UP000277928"/>
    </source>
</evidence>
<feature type="domain" description="Peptidase C1A papain C-terminal" evidence="3">
    <location>
        <begin position="136"/>
        <end position="354"/>
    </location>
</feature>
<evidence type="ECO:0000259" key="3">
    <source>
        <dbReference type="SMART" id="SM00645"/>
    </source>
</evidence>
<evidence type="ECO:0000256" key="2">
    <source>
        <dbReference type="SAM" id="SignalP"/>
    </source>
</evidence>
<dbReference type="InterPro" id="IPR039417">
    <property type="entry name" value="Peptidase_C1A_papain-like"/>
</dbReference>
<evidence type="ECO:0000259" key="4">
    <source>
        <dbReference type="SMART" id="SM00848"/>
    </source>
</evidence>
<dbReference type="SUPFAM" id="SSF54001">
    <property type="entry name" value="Cysteine proteinases"/>
    <property type="match status" value="1"/>
</dbReference>
<dbReference type="GO" id="GO:0008234">
    <property type="term" value="F:cysteine-type peptidase activity"/>
    <property type="evidence" value="ECO:0007669"/>
    <property type="project" value="InterPro"/>
</dbReference>
<dbReference type="PROSITE" id="PS00639">
    <property type="entry name" value="THIOL_PROTEASE_HIS"/>
    <property type="match status" value="1"/>
</dbReference>
<dbReference type="InterPro" id="IPR013128">
    <property type="entry name" value="Peptidase_C1A"/>
</dbReference>
<dbReference type="SMART" id="SM00645">
    <property type="entry name" value="Pept_C1"/>
    <property type="match status" value="1"/>
</dbReference>
<evidence type="ECO:0000313" key="5">
    <source>
        <dbReference type="EMBL" id="VDK84305.1"/>
    </source>
</evidence>
<accession>A0A3P6TSN2</accession>
<protein>
    <recommendedName>
        <fullName evidence="7">Peptidase C1A papain C-terminal domain-containing protein</fullName>
    </recommendedName>
</protein>
<dbReference type="EMBL" id="UYRX01000595">
    <property type="protein sequence ID" value="VDK84305.1"/>
    <property type="molecule type" value="Genomic_DNA"/>
</dbReference>
<feature type="chain" id="PRO_5018791193" description="Peptidase C1A papain C-terminal domain-containing protein" evidence="2">
    <location>
        <begin position="20"/>
        <end position="356"/>
    </location>
</feature>
<dbReference type="InterPro" id="IPR038765">
    <property type="entry name" value="Papain-like_cys_pep_sf"/>
</dbReference>
<organism evidence="5 6">
    <name type="scientific">Litomosoides sigmodontis</name>
    <name type="common">Filarial nematode worm</name>
    <dbReference type="NCBI Taxonomy" id="42156"/>
    <lineage>
        <taxon>Eukaryota</taxon>
        <taxon>Metazoa</taxon>
        <taxon>Ecdysozoa</taxon>
        <taxon>Nematoda</taxon>
        <taxon>Chromadorea</taxon>
        <taxon>Rhabditida</taxon>
        <taxon>Spirurina</taxon>
        <taxon>Spiruromorpha</taxon>
        <taxon>Filarioidea</taxon>
        <taxon>Onchocercidae</taxon>
        <taxon>Litomosoides</taxon>
    </lineage>
</organism>
<evidence type="ECO:0008006" key="7">
    <source>
        <dbReference type="Google" id="ProtNLM"/>
    </source>
</evidence>
<dbReference type="CDD" id="cd02248">
    <property type="entry name" value="Peptidase_C1A"/>
    <property type="match status" value="1"/>
</dbReference>
<dbReference type="PANTHER" id="PTHR12411">
    <property type="entry name" value="CYSTEINE PROTEASE FAMILY C1-RELATED"/>
    <property type="match status" value="1"/>
</dbReference>
<dbReference type="Pfam" id="PF00112">
    <property type="entry name" value="Peptidase_C1"/>
    <property type="match status" value="1"/>
</dbReference>
<dbReference type="Gene3D" id="3.90.70.10">
    <property type="entry name" value="Cysteine proteinases"/>
    <property type="match status" value="1"/>
</dbReference>
<keyword evidence="2" id="KW-0732">Signal</keyword>
<dbReference type="PRINTS" id="PR00705">
    <property type="entry name" value="PAPAIN"/>
</dbReference>
<dbReference type="OMA" id="GMEKCDG"/>
<dbReference type="AlphaFoldDB" id="A0A3P6TSN2"/>
<feature type="signal peptide" evidence="2">
    <location>
        <begin position="1"/>
        <end position="19"/>
    </location>
</feature>
<dbReference type="GO" id="GO:0006508">
    <property type="term" value="P:proteolysis"/>
    <property type="evidence" value="ECO:0007669"/>
    <property type="project" value="InterPro"/>
</dbReference>
<dbReference type="STRING" id="42156.A0A3P6TSN2"/>
<dbReference type="InterPro" id="IPR025660">
    <property type="entry name" value="Pept_his_AS"/>
</dbReference>
<keyword evidence="6" id="KW-1185">Reference proteome</keyword>
<dbReference type="SMART" id="SM00848">
    <property type="entry name" value="Inhibitor_I29"/>
    <property type="match status" value="1"/>
</dbReference>
<sequence length="356" mass="40048">MKALLFLCLTDFLVLLTQANPLDELSTDDDMPGKVHTLYQKHYSKYKKYLKKFGKKHDLSVPEPIRLLKFAQNMKFVEEHNERYRKGLETYKLAINEMSDWTEKEKERLYGYFPNNTRKEAGNMTKILGNKLRKTIPRSLDYRKITNVLPVKRQGACRVCFIFSALGALEIYAALKSKKPPVSLSVQDVMDCSNMEKCGGKGGNEAAVFDWVAENGVATDKHYPYKESDSVSCPIRKSERAKGALAGSAFLPHGDEDVIRRVLALYGPVCLSLHASLADFQFYSGNDIYYNPSCPKDNDHVNHAVLAVGYGVENGVKYFIIRNSWGPSWGDKGYGRIRAGVKACGIGLDSAIPIFF</sequence>
<feature type="domain" description="Cathepsin propeptide inhibitor" evidence="4">
    <location>
        <begin position="46"/>
        <end position="106"/>
    </location>
</feature>
<proteinExistence type="inferred from homology"/>